<dbReference type="SUPFAM" id="SSF51735">
    <property type="entry name" value="NAD(P)-binding Rossmann-fold domains"/>
    <property type="match status" value="1"/>
</dbReference>
<keyword evidence="4" id="KW-1185">Reference proteome</keyword>
<dbReference type="GO" id="GO:0004470">
    <property type="term" value="F:malic enzyme activity"/>
    <property type="evidence" value="ECO:0007669"/>
    <property type="project" value="TreeGrafter"/>
</dbReference>
<accession>L1JTP6</accession>
<evidence type="ECO:0000259" key="1">
    <source>
        <dbReference type="Pfam" id="PF03949"/>
    </source>
</evidence>
<sequence length="242" mass="26251">MIVCFTSDHLAQKGLYTLEDRHHYDNFSTRAQKLIMLARTPSKCVNSRGGDPSDDLDRSLGDQVSASIAMLPNCNGKTLYVGGDDPLPYRPLGYEGVALIPSRATSLFVYPGISLATFAAGISSITPSMLQVAAETLARMASIDEISYGSLFPRLSLLKDISVRIAAEIIRVAQKEQKTNKVVPEGYKELLSFLQSLQDLDADDELVSSYSWQEGEKVEVKVGGEEGAFLAGAGGLTKRIEL</sequence>
<dbReference type="EMBL" id="JH992975">
    <property type="protein sequence ID" value="EKX51453.1"/>
    <property type="molecule type" value="Genomic_DNA"/>
</dbReference>
<dbReference type="HOGENOM" id="CLU_1149057_0_0_1"/>
<name>L1JTP6_GUITC</name>
<dbReference type="RefSeq" id="XP_005838433.1">
    <property type="nucleotide sequence ID" value="XM_005838376.1"/>
</dbReference>
<dbReference type="PANTHER" id="PTHR23406:SF34">
    <property type="entry name" value="NAD-DEPENDENT MALIC ENZYME, MITOCHONDRIAL"/>
    <property type="match status" value="1"/>
</dbReference>
<evidence type="ECO:0000313" key="2">
    <source>
        <dbReference type="EMBL" id="EKX51453.1"/>
    </source>
</evidence>
<dbReference type="InterPro" id="IPR036291">
    <property type="entry name" value="NAD(P)-bd_dom_sf"/>
</dbReference>
<dbReference type="GO" id="GO:0051287">
    <property type="term" value="F:NAD binding"/>
    <property type="evidence" value="ECO:0007669"/>
    <property type="project" value="InterPro"/>
</dbReference>
<dbReference type="STRING" id="905079.L1JTP6"/>
<dbReference type="eggNOG" id="KOG1257">
    <property type="taxonomic scope" value="Eukaryota"/>
</dbReference>
<dbReference type="GeneID" id="17308114"/>
<dbReference type="Proteomes" id="UP000011087">
    <property type="component" value="Unassembled WGS sequence"/>
</dbReference>
<reference evidence="4" key="2">
    <citation type="submission" date="2012-11" db="EMBL/GenBank/DDBJ databases">
        <authorList>
            <person name="Kuo A."/>
            <person name="Curtis B.A."/>
            <person name="Tanifuji G."/>
            <person name="Burki F."/>
            <person name="Gruber A."/>
            <person name="Irimia M."/>
            <person name="Maruyama S."/>
            <person name="Arias M.C."/>
            <person name="Ball S.G."/>
            <person name="Gile G.H."/>
            <person name="Hirakawa Y."/>
            <person name="Hopkins J.F."/>
            <person name="Rensing S.A."/>
            <person name="Schmutz J."/>
            <person name="Symeonidi A."/>
            <person name="Elias M."/>
            <person name="Eveleigh R.J."/>
            <person name="Herman E.K."/>
            <person name="Klute M.J."/>
            <person name="Nakayama T."/>
            <person name="Obornik M."/>
            <person name="Reyes-Prieto A."/>
            <person name="Armbrust E.V."/>
            <person name="Aves S.J."/>
            <person name="Beiko R.G."/>
            <person name="Coutinho P."/>
            <person name="Dacks J.B."/>
            <person name="Durnford D.G."/>
            <person name="Fast N.M."/>
            <person name="Green B.R."/>
            <person name="Grisdale C."/>
            <person name="Hempe F."/>
            <person name="Henrissat B."/>
            <person name="Hoppner M.P."/>
            <person name="Ishida K.-I."/>
            <person name="Kim E."/>
            <person name="Koreny L."/>
            <person name="Kroth P.G."/>
            <person name="Liu Y."/>
            <person name="Malik S.-B."/>
            <person name="Maier U.G."/>
            <person name="McRose D."/>
            <person name="Mock T."/>
            <person name="Neilson J.A."/>
            <person name="Onodera N.T."/>
            <person name="Poole A.M."/>
            <person name="Pritham E.J."/>
            <person name="Richards T.A."/>
            <person name="Rocap G."/>
            <person name="Roy S.W."/>
            <person name="Sarai C."/>
            <person name="Schaack S."/>
            <person name="Shirato S."/>
            <person name="Slamovits C.H."/>
            <person name="Spencer D.F."/>
            <person name="Suzuki S."/>
            <person name="Worden A.Z."/>
            <person name="Zauner S."/>
            <person name="Barry K."/>
            <person name="Bell C."/>
            <person name="Bharti A.K."/>
            <person name="Crow J.A."/>
            <person name="Grimwood J."/>
            <person name="Kramer R."/>
            <person name="Lindquist E."/>
            <person name="Lucas S."/>
            <person name="Salamov A."/>
            <person name="McFadden G.I."/>
            <person name="Lane C.E."/>
            <person name="Keeling P.J."/>
            <person name="Gray M.W."/>
            <person name="Grigoriev I.V."/>
            <person name="Archibald J.M."/>
        </authorList>
    </citation>
    <scope>NUCLEOTIDE SEQUENCE</scope>
    <source>
        <strain evidence="4">CCMP2712</strain>
    </source>
</reference>
<dbReference type="AlphaFoldDB" id="L1JTP6"/>
<evidence type="ECO:0000313" key="4">
    <source>
        <dbReference type="Proteomes" id="UP000011087"/>
    </source>
</evidence>
<dbReference type="Pfam" id="PF03949">
    <property type="entry name" value="Malic_M"/>
    <property type="match status" value="1"/>
</dbReference>
<dbReference type="GO" id="GO:0006108">
    <property type="term" value="P:malate metabolic process"/>
    <property type="evidence" value="ECO:0007669"/>
    <property type="project" value="TreeGrafter"/>
</dbReference>
<dbReference type="KEGG" id="gtt:GUITHDRAFT_102720"/>
<dbReference type="InterPro" id="IPR012302">
    <property type="entry name" value="Malic_NAD-bd"/>
</dbReference>
<organism evidence="2">
    <name type="scientific">Guillardia theta (strain CCMP2712)</name>
    <name type="common">Cryptophyte</name>
    <dbReference type="NCBI Taxonomy" id="905079"/>
    <lineage>
        <taxon>Eukaryota</taxon>
        <taxon>Cryptophyceae</taxon>
        <taxon>Pyrenomonadales</taxon>
        <taxon>Geminigeraceae</taxon>
        <taxon>Guillardia</taxon>
    </lineage>
</organism>
<reference evidence="3" key="3">
    <citation type="submission" date="2016-03" db="UniProtKB">
        <authorList>
            <consortium name="EnsemblProtists"/>
        </authorList>
    </citation>
    <scope>IDENTIFICATION</scope>
</reference>
<dbReference type="Gene3D" id="3.40.50.720">
    <property type="entry name" value="NAD(P)-binding Rossmann-like Domain"/>
    <property type="match status" value="1"/>
</dbReference>
<reference evidence="2 4" key="1">
    <citation type="journal article" date="2012" name="Nature">
        <title>Algal genomes reveal evolutionary mosaicism and the fate of nucleomorphs.</title>
        <authorList>
            <consortium name="DOE Joint Genome Institute"/>
            <person name="Curtis B.A."/>
            <person name="Tanifuji G."/>
            <person name="Burki F."/>
            <person name="Gruber A."/>
            <person name="Irimia M."/>
            <person name="Maruyama S."/>
            <person name="Arias M.C."/>
            <person name="Ball S.G."/>
            <person name="Gile G.H."/>
            <person name="Hirakawa Y."/>
            <person name="Hopkins J.F."/>
            <person name="Kuo A."/>
            <person name="Rensing S.A."/>
            <person name="Schmutz J."/>
            <person name="Symeonidi A."/>
            <person name="Elias M."/>
            <person name="Eveleigh R.J."/>
            <person name="Herman E.K."/>
            <person name="Klute M.J."/>
            <person name="Nakayama T."/>
            <person name="Obornik M."/>
            <person name="Reyes-Prieto A."/>
            <person name="Armbrust E.V."/>
            <person name="Aves S.J."/>
            <person name="Beiko R.G."/>
            <person name="Coutinho P."/>
            <person name="Dacks J.B."/>
            <person name="Durnford D.G."/>
            <person name="Fast N.M."/>
            <person name="Green B.R."/>
            <person name="Grisdale C.J."/>
            <person name="Hempel F."/>
            <person name="Henrissat B."/>
            <person name="Hoppner M.P."/>
            <person name="Ishida K."/>
            <person name="Kim E."/>
            <person name="Koreny L."/>
            <person name="Kroth P.G."/>
            <person name="Liu Y."/>
            <person name="Malik S.B."/>
            <person name="Maier U.G."/>
            <person name="McRose D."/>
            <person name="Mock T."/>
            <person name="Neilson J.A."/>
            <person name="Onodera N.T."/>
            <person name="Poole A.M."/>
            <person name="Pritham E.J."/>
            <person name="Richards T.A."/>
            <person name="Rocap G."/>
            <person name="Roy S.W."/>
            <person name="Sarai C."/>
            <person name="Schaack S."/>
            <person name="Shirato S."/>
            <person name="Slamovits C.H."/>
            <person name="Spencer D.F."/>
            <person name="Suzuki S."/>
            <person name="Worden A.Z."/>
            <person name="Zauner S."/>
            <person name="Barry K."/>
            <person name="Bell C."/>
            <person name="Bharti A.K."/>
            <person name="Crow J.A."/>
            <person name="Grimwood J."/>
            <person name="Kramer R."/>
            <person name="Lindquist E."/>
            <person name="Lucas S."/>
            <person name="Salamov A."/>
            <person name="McFadden G.I."/>
            <person name="Lane C.E."/>
            <person name="Keeling P.J."/>
            <person name="Gray M.W."/>
            <person name="Grigoriev I.V."/>
            <person name="Archibald J.M."/>
        </authorList>
    </citation>
    <scope>NUCLEOTIDE SEQUENCE</scope>
    <source>
        <strain evidence="2 4">CCMP2712</strain>
    </source>
</reference>
<dbReference type="PANTHER" id="PTHR23406">
    <property type="entry name" value="MALIC ENZYME-RELATED"/>
    <property type="match status" value="1"/>
</dbReference>
<dbReference type="PaxDb" id="55529-EKX51453"/>
<proteinExistence type="predicted"/>
<feature type="domain" description="Malic enzyme NAD-binding" evidence="1">
    <location>
        <begin position="75"/>
        <end position="173"/>
    </location>
</feature>
<evidence type="ECO:0000313" key="3">
    <source>
        <dbReference type="EnsemblProtists" id="EKX51453"/>
    </source>
</evidence>
<protein>
    <recommendedName>
        <fullName evidence="1">Malic enzyme NAD-binding domain-containing protein</fullName>
    </recommendedName>
</protein>
<dbReference type="EnsemblProtists" id="EKX51453">
    <property type="protein sequence ID" value="EKX51453"/>
    <property type="gene ID" value="GUITHDRAFT_102720"/>
</dbReference>
<dbReference type="OrthoDB" id="5365701at2759"/>
<gene>
    <name evidence="2" type="ORF">GUITHDRAFT_102720</name>
</gene>